<evidence type="ECO:0000256" key="4">
    <source>
        <dbReference type="ARBA" id="ARBA00022777"/>
    </source>
</evidence>
<sequence length="183" mass="20196">PAQAISRVASLTGRAMQGAATRRCAPRRPRPGDGEVSCSPRGLRQLGELGRGAFGVVTKVEHARTGNTYALKAIARSRIQEHSVHLCVEREVDCHSRMDHPNIVKLFQHFEDSDSIYLLLEFATGGQLYAHMRQRGVLPDLEAAGYFSDVVHALIYVLPFGYMAQQFHRRCLLSRLEGGAALG</sequence>
<accession>A0ABN9XAG3</accession>
<dbReference type="Pfam" id="PF00069">
    <property type="entry name" value="Pkinase"/>
    <property type="match status" value="1"/>
</dbReference>
<organism evidence="9 10">
    <name type="scientific">Prorocentrum cordatum</name>
    <dbReference type="NCBI Taxonomy" id="2364126"/>
    <lineage>
        <taxon>Eukaryota</taxon>
        <taxon>Sar</taxon>
        <taxon>Alveolata</taxon>
        <taxon>Dinophyceae</taxon>
        <taxon>Prorocentrales</taxon>
        <taxon>Prorocentraceae</taxon>
        <taxon>Prorocentrum</taxon>
    </lineage>
</organism>
<feature type="region of interest" description="Disordered" evidence="7">
    <location>
        <begin position="9"/>
        <end position="38"/>
    </location>
</feature>
<evidence type="ECO:0000256" key="3">
    <source>
        <dbReference type="ARBA" id="ARBA00022741"/>
    </source>
</evidence>
<dbReference type="SUPFAM" id="SSF56112">
    <property type="entry name" value="Protein kinase-like (PK-like)"/>
    <property type="match status" value="1"/>
</dbReference>
<evidence type="ECO:0000313" key="10">
    <source>
        <dbReference type="Proteomes" id="UP001189429"/>
    </source>
</evidence>
<keyword evidence="10" id="KW-1185">Reference proteome</keyword>
<name>A0ABN9XAG3_9DINO</name>
<feature type="domain" description="Protein kinase" evidence="8">
    <location>
        <begin position="43"/>
        <end position="183"/>
    </location>
</feature>
<evidence type="ECO:0000259" key="8">
    <source>
        <dbReference type="PROSITE" id="PS50011"/>
    </source>
</evidence>
<feature type="non-terminal residue" evidence="9">
    <location>
        <position position="1"/>
    </location>
</feature>
<keyword evidence="1" id="KW-0723">Serine/threonine-protein kinase</keyword>
<evidence type="ECO:0000256" key="2">
    <source>
        <dbReference type="ARBA" id="ARBA00022679"/>
    </source>
</evidence>
<dbReference type="PROSITE" id="PS50011">
    <property type="entry name" value="PROTEIN_KINASE_DOM"/>
    <property type="match status" value="1"/>
</dbReference>
<dbReference type="InterPro" id="IPR017441">
    <property type="entry name" value="Protein_kinase_ATP_BS"/>
</dbReference>
<feature type="binding site" evidence="6">
    <location>
        <position position="72"/>
    </location>
    <ligand>
        <name>ATP</name>
        <dbReference type="ChEBI" id="CHEBI:30616"/>
    </ligand>
</feature>
<dbReference type="Proteomes" id="UP001189429">
    <property type="component" value="Unassembled WGS sequence"/>
</dbReference>
<comment type="caution">
    <text evidence="9">The sequence shown here is derived from an EMBL/GenBank/DDBJ whole genome shotgun (WGS) entry which is preliminary data.</text>
</comment>
<dbReference type="InterPro" id="IPR030616">
    <property type="entry name" value="Aur-like"/>
</dbReference>
<dbReference type="SMART" id="SM00220">
    <property type="entry name" value="S_TKc"/>
    <property type="match status" value="1"/>
</dbReference>
<dbReference type="InterPro" id="IPR000719">
    <property type="entry name" value="Prot_kinase_dom"/>
</dbReference>
<keyword evidence="2" id="KW-0808">Transferase</keyword>
<dbReference type="EMBL" id="CAUYUJ010020099">
    <property type="protein sequence ID" value="CAK0895867.1"/>
    <property type="molecule type" value="Genomic_DNA"/>
</dbReference>
<evidence type="ECO:0000256" key="1">
    <source>
        <dbReference type="ARBA" id="ARBA00022527"/>
    </source>
</evidence>
<evidence type="ECO:0000313" key="9">
    <source>
        <dbReference type="EMBL" id="CAK0895867.1"/>
    </source>
</evidence>
<evidence type="ECO:0000256" key="7">
    <source>
        <dbReference type="SAM" id="MobiDB-lite"/>
    </source>
</evidence>
<gene>
    <name evidence="9" type="ORF">PCOR1329_LOCUS74479</name>
</gene>
<reference evidence="9" key="1">
    <citation type="submission" date="2023-10" db="EMBL/GenBank/DDBJ databases">
        <authorList>
            <person name="Chen Y."/>
            <person name="Shah S."/>
            <person name="Dougan E. K."/>
            <person name="Thang M."/>
            <person name="Chan C."/>
        </authorList>
    </citation>
    <scope>NUCLEOTIDE SEQUENCE [LARGE SCALE GENOMIC DNA]</scope>
</reference>
<proteinExistence type="predicted"/>
<evidence type="ECO:0000256" key="5">
    <source>
        <dbReference type="ARBA" id="ARBA00022840"/>
    </source>
</evidence>
<dbReference type="PANTHER" id="PTHR24350">
    <property type="entry name" value="SERINE/THREONINE-PROTEIN KINASE IAL-RELATED"/>
    <property type="match status" value="1"/>
</dbReference>
<protein>
    <recommendedName>
        <fullName evidence="8">Protein kinase domain-containing protein</fullName>
    </recommendedName>
</protein>
<keyword evidence="3 6" id="KW-0547">Nucleotide-binding</keyword>
<keyword evidence="5 6" id="KW-0067">ATP-binding</keyword>
<evidence type="ECO:0000256" key="6">
    <source>
        <dbReference type="PROSITE-ProRule" id="PRU10141"/>
    </source>
</evidence>
<dbReference type="PROSITE" id="PS00107">
    <property type="entry name" value="PROTEIN_KINASE_ATP"/>
    <property type="match status" value="1"/>
</dbReference>
<dbReference type="InterPro" id="IPR011009">
    <property type="entry name" value="Kinase-like_dom_sf"/>
</dbReference>
<dbReference type="Gene3D" id="1.10.510.10">
    <property type="entry name" value="Transferase(Phosphotransferase) domain 1"/>
    <property type="match status" value="1"/>
</dbReference>
<keyword evidence="4" id="KW-0418">Kinase</keyword>